<evidence type="ECO:0000256" key="1">
    <source>
        <dbReference type="ARBA" id="ARBA00005495"/>
    </source>
</evidence>
<evidence type="ECO:0000313" key="6">
    <source>
        <dbReference type="EMBL" id="CEP00245.1"/>
    </source>
</evidence>
<evidence type="ECO:0000256" key="3">
    <source>
        <dbReference type="ARBA" id="ARBA00022833"/>
    </source>
</evidence>
<dbReference type="SUPFAM" id="SSF51316">
    <property type="entry name" value="Mss4-like"/>
    <property type="match status" value="1"/>
</dbReference>
<dbReference type="Proteomes" id="UP000039324">
    <property type="component" value="Unassembled WGS sequence"/>
</dbReference>
<evidence type="ECO:0000256" key="2">
    <source>
        <dbReference type="ARBA" id="ARBA00022723"/>
    </source>
</evidence>
<evidence type="ECO:0000313" key="7">
    <source>
        <dbReference type="Proteomes" id="UP000039324"/>
    </source>
</evidence>
<reference evidence="6 7" key="1">
    <citation type="submission" date="2015-02" db="EMBL/GenBank/DDBJ databases">
        <authorList>
            <person name="Chooi Y.-H."/>
        </authorList>
    </citation>
    <scope>NUCLEOTIDE SEQUENCE [LARGE SCALE GENOMIC DNA]</scope>
    <source>
        <strain evidence="6">E3</strain>
    </source>
</reference>
<dbReference type="InterPro" id="IPR011057">
    <property type="entry name" value="Mss4-like_sf"/>
</dbReference>
<sequence length="163" mass="18862">MTRRPMLLEGSCHCGRVSIRMESRAPYPFCICHCHADTKTAGAMNCNIRAQASSLVVKGEEHVRVYQAEYDGVPSSHKRHFCQHCASYLWAADERWPEWIYPFASCIDTPLPAVRPEDQRHIMTDYKLSHVSIPDDVPPSNRFPEYPVTSLEEWHRERGWYLG</sequence>
<dbReference type="InterPro" id="IPR006913">
    <property type="entry name" value="CENP-V/GFA"/>
</dbReference>
<proteinExistence type="inferred from homology"/>
<dbReference type="STRING" id="37360.A0A0G4IY53"/>
<dbReference type="PANTHER" id="PTHR33337">
    <property type="entry name" value="GFA DOMAIN-CONTAINING PROTEIN"/>
    <property type="match status" value="1"/>
</dbReference>
<evidence type="ECO:0000259" key="5">
    <source>
        <dbReference type="PROSITE" id="PS51891"/>
    </source>
</evidence>
<dbReference type="GO" id="GO:0046872">
    <property type="term" value="F:metal ion binding"/>
    <property type="evidence" value="ECO:0007669"/>
    <property type="project" value="UniProtKB-KW"/>
</dbReference>
<comment type="similarity">
    <text evidence="1">Belongs to the Gfa family.</text>
</comment>
<keyword evidence="4" id="KW-0456">Lyase</keyword>
<dbReference type="EMBL" id="CDSF01000099">
    <property type="protein sequence ID" value="CEP00245.1"/>
    <property type="molecule type" value="Genomic_DNA"/>
</dbReference>
<dbReference type="AlphaFoldDB" id="A0A0G4IY53"/>
<keyword evidence="2" id="KW-0479">Metal-binding</keyword>
<organism evidence="6 7">
    <name type="scientific">Plasmodiophora brassicae</name>
    <name type="common">Clubroot disease agent</name>
    <dbReference type="NCBI Taxonomy" id="37360"/>
    <lineage>
        <taxon>Eukaryota</taxon>
        <taxon>Sar</taxon>
        <taxon>Rhizaria</taxon>
        <taxon>Endomyxa</taxon>
        <taxon>Phytomyxea</taxon>
        <taxon>Plasmodiophorida</taxon>
        <taxon>Plasmodiophoridae</taxon>
        <taxon>Plasmodiophora</taxon>
    </lineage>
</organism>
<dbReference type="OrthoDB" id="406544at2759"/>
<keyword evidence="7" id="KW-1185">Reference proteome</keyword>
<keyword evidence="3" id="KW-0862">Zinc</keyword>
<dbReference type="PANTHER" id="PTHR33337:SF44">
    <property type="entry name" value="DUF636 DOMAIN PROTEIN (AFU_ORTHOLOGUE AFUA_1G09754)"/>
    <property type="match status" value="1"/>
</dbReference>
<accession>A0A0G4IY53</accession>
<dbReference type="Pfam" id="PF04828">
    <property type="entry name" value="GFA"/>
    <property type="match status" value="1"/>
</dbReference>
<name>A0A0G4IY53_PLABS</name>
<gene>
    <name evidence="6" type="ORF">PBRA_007979</name>
</gene>
<dbReference type="Gene3D" id="2.170.150.70">
    <property type="match status" value="1"/>
</dbReference>
<protein>
    <recommendedName>
        <fullName evidence="5">CENP-V/GFA domain-containing protein</fullName>
    </recommendedName>
</protein>
<dbReference type="GO" id="GO:0016846">
    <property type="term" value="F:carbon-sulfur lyase activity"/>
    <property type="evidence" value="ECO:0007669"/>
    <property type="project" value="InterPro"/>
</dbReference>
<evidence type="ECO:0000256" key="4">
    <source>
        <dbReference type="ARBA" id="ARBA00023239"/>
    </source>
</evidence>
<feature type="domain" description="CENP-V/GFA" evidence="5">
    <location>
        <begin position="8"/>
        <end position="127"/>
    </location>
</feature>
<dbReference type="PROSITE" id="PS51891">
    <property type="entry name" value="CENP_V_GFA"/>
    <property type="match status" value="1"/>
</dbReference>